<dbReference type="InterPro" id="IPR013216">
    <property type="entry name" value="Methyltransf_11"/>
</dbReference>
<keyword evidence="1" id="KW-0489">Methyltransferase</keyword>
<evidence type="ECO:0000256" key="2">
    <source>
        <dbReference type="ARBA" id="ARBA00022679"/>
    </source>
</evidence>
<evidence type="ECO:0000256" key="1">
    <source>
        <dbReference type="ARBA" id="ARBA00022603"/>
    </source>
</evidence>
<dbReference type="GeneID" id="91085466"/>
<keyword evidence="2" id="KW-0808">Transferase</keyword>
<dbReference type="GO" id="GO:0008757">
    <property type="term" value="F:S-adenosylmethionine-dependent methyltransferase activity"/>
    <property type="evidence" value="ECO:0007669"/>
    <property type="project" value="InterPro"/>
</dbReference>
<sequence length="389" mass="43332">MKPLSSPYLPSTNDPSEEEEKRVHQVYESIASHFSQTRFKPWPLIKTFLEDQPPGSLGLDSGAGNGKYLSVAHSAGSNMIALDRSSGLLSIAQKQGWQSSYSSATALDTSSTKNEPIKIEDMGNLAECVRADMSMDVWREGIFDFAISIAAVHHLSTSERRQKAVQVLLRPLRLSRSPPYARFMIYVWAFEQGKDSRRKMGSTAVVSSEGGTELRSDGATTFEKVQDVLVPWVLGPIKGESNRKVKSQPQSSRKNQTQSRSSPSFTHNSLSSVLKENVSAYSGCENDQDGEIGGHEKAEEAKKEPKIFYRYYHLFTKDELYSLVESAAVAESFEVLTFQSQTDVSDASRGDLPSSSKLNLNQKDRKWLKVRGIGWEADNWWIEGEVGLF</sequence>
<dbReference type="InterPro" id="IPR051422">
    <property type="entry name" value="AlkB_tRNA_MeTrf/Diox"/>
</dbReference>
<dbReference type="PANTHER" id="PTHR13069:SF21">
    <property type="entry name" value="ALKYLATED DNA REPAIR PROTEIN ALKB HOMOLOG 8"/>
    <property type="match status" value="1"/>
</dbReference>
<evidence type="ECO:0000313" key="4">
    <source>
        <dbReference type="EMBL" id="WVN86094.1"/>
    </source>
</evidence>
<name>A0A1E3ICD6_9TREE</name>
<dbReference type="GO" id="GO:0005634">
    <property type="term" value="C:nucleus"/>
    <property type="evidence" value="ECO:0007669"/>
    <property type="project" value="TreeGrafter"/>
</dbReference>
<dbReference type="Proteomes" id="UP000094043">
    <property type="component" value="Chromosome 2"/>
</dbReference>
<reference evidence="4" key="3">
    <citation type="submission" date="2024-01" db="EMBL/GenBank/DDBJ databases">
        <authorList>
            <person name="Coelho M.A."/>
            <person name="David-Palma M."/>
            <person name="Shea T."/>
            <person name="Sun S."/>
            <person name="Cuomo C.A."/>
            <person name="Heitman J."/>
        </authorList>
    </citation>
    <scope>NUCLEOTIDE SEQUENCE</scope>
    <source>
        <strain evidence="4">CBS 7841</strain>
    </source>
</reference>
<dbReference type="OrthoDB" id="271595at2759"/>
<dbReference type="KEGG" id="cdep:91085466"/>
<dbReference type="RefSeq" id="XP_066066794.1">
    <property type="nucleotide sequence ID" value="XM_066210697.1"/>
</dbReference>
<dbReference type="Pfam" id="PF08241">
    <property type="entry name" value="Methyltransf_11"/>
    <property type="match status" value="1"/>
</dbReference>
<dbReference type="GO" id="GO:0000049">
    <property type="term" value="F:tRNA binding"/>
    <property type="evidence" value="ECO:0007669"/>
    <property type="project" value="TreeGrafter"/>
</dbReference>
<dbReference type="GO" id="GO:0002098">
    <property type="term" value="P:tRNA wobble uridine modification"/>
    <property type="evidence" value="ECO:0007669"/>
    <property type="project" value="TreeGrafter"/>
</dbReference>
<feature type="region of interest" description="Disordered" evidence="3">
    <location>
        <begin position="1"/>
        <end position="21"/>
    </location>
</feature>
<feature type="region of interest" description="Disordered" evidence="3">
    <location>
        <begin position="240"/>
        <end position="268"/>
    </location>
</feature>
<protein>
    <submittedName>
        <fullName evidence="4">Uncharacterized protein</fullName>
    </submittedName>
</protein>
<feature type="compositionally biased region" description="Polar residues" evidence="3">
    <location>
        <begin position="247"/>
        <end position="268"/>
    </location>
</feature>
<reference evidence="4" key="1">
    <citation type="submission" date="2016-06" db="EMBL/GenBank/DDBJ databases">
        <authorList>
            <person name="Cuomo C."/>
            <person name="Litvintseva A."/>
            <person name="Heitman J."/>
            <person name="Chen Y."/>
            <person name="Sun S."/>
            <person name="Springer D."/>
            <person name="Dromer F."/>
            <person name="Young S."/>
            <person name="Zeng Q."/>
            <person name="Chapman S."/>
            <person name="Gujja S."/>
            <person name="Saif S."/>
            <person name="Birren B."/>
        </authorList>
    </citation>
    <scope>NUCLEOTIDE SEQUENCE</scope>
    <source>
        <strain evidence="4">CBS 7841</strain>
    </source>
</reference>
<dbReference type="PANTHER" id="PTHR13069">
    <property type="entry name" value="ALKYLATED DNA REPAIR PROTEIN ALKB HOMOLOG 8"/>
    <property type="match status" value="1"/>
</dbReference>
<evidence type="ECO:0000313" key="5">
    <source>
        <dbReference type="Proteomes" id="UP000094043"/>
    </source>
</evidence>
<dbReference type="VEuPathDB" id="FungiDB:L203_04390"/>
<reference evidence="4" key="2">
    <citation type="journal article" date="2022" name="Elife">
        <title>Obligate sexual reproduction of a homothallic fungus closely related to the Cryptococcus pathogenic species complex.</title>
        <authorList>
            <person name="Passer A.R."/>
            <person name="Clancey S.A."/>
            <person name="Shea T."/>
            <person name="David-Palma M."/>
            <person name="Averette A.F."/>
            <person name="Boekhout T."/>
            <person name="Porcel B.M."/>
            <person name="Nowrousian M."/>
            <person name="Cuomo C.A."/>
            <person name="Sun S."/>
            <person name="Heitman J."/>
            <person name="Coelho M.A."/>
        </authorList>
    </citation>
    <scope>NUCLEOTIDE SEQUENCE</scope>
    <source>
        <strain evidence="4">CBS 7841</strain>
    </source>
</reference>
<dbReference type="InterPro" id="IPR029063">
    <property type="entry name" value="SAM-dependent_MTases_sf"/>
</dbReference>
<dbReference type="GO" id="GO:0030488">
    <property type="term" value="P:tRNA methylation"/>
    <property type="evidence" value="ECO:0007669"/>
    <property type="project" value="TreeGrafter"/>
</dbReference>
<dbReference type="GO" id="GO:0106335">
    <property type="term" value="F:tRNA (5-carboxymethyluridine(34)-5-O)-methyltransferase activity"/>
    <property type="evidence" value="ECO:0007669"/>
    <property type="project" value="TreeGrafter"/>
</dbReference>
<organism evidence="4 5">
    <name type="scientific">Cryptococcus depauperatus CBS 7841</name>
    <dbReference type="NCBI Taxonomy" id="1295531"/>
    <lineage>
        <taxon>Eukaryota</taxon>
        <taxon>Fungi</taxon>
        <taxon>Dikarya</taxon>
        <taxon>Basidiomycota</taxon>
        <taxon>Agaricomycotina</taxon>
        <taxon>Tremellomycetes</taxon>
        <taxon>Tremellales</taxon>
        <taxon>Cryptococcaceae</taxon>
        <taxon>Cryptococcus</taxon>
    </lineage>
</organism>
<keyword evidence="5" id="KW-1185">Reference proteome</keyword>
<dbReference type="GO" id="GO:0005737">
    <property type="term" value="C:cytoplasm"/>
    <property type="evidence" value="ECO:0007669"/>
    <property type="project" value="TreeGrafter"/>
</dbReference>
<dbReference type="SUPFAM" id="SSF53335">
    <property type="entry name" value="S-adenosyl-L-methionine-dependent methyltransferases"/>
    <property type="match status" value="1"/>
</dbReference>
<evidence type="ECO:0000256" key="3">
    <source>
        <dbReference type="SAM" id="MobiDB-lite"/>
    </source>
</evidence>
<dbReference type="EMBL" id="CP143785">
    <property type="protein sequence ID" value="WVN86094.1"/>
    <property type="molecule type" value="Genomic_DNA"/>
</dbReference>
<dbReference type="Gene3D" id="3.40.50.150">
    <property type="entry name" value="Vaccinia Virus protein VP39"/>
    <property type="match status" value="1"/>
</dbReference>
<gene>
    <name evidence="4" type="ORF">L203_101253</name>
</gene>
<proteinExistence type="predicted"/>
<accession>A0A1E3ICD6</accession>
<dbReference type="AlphaFoldDB" id="A0A1E3ICD6"/>